<dbReference type="EMBL" id="BOPO01000084">
    <property type="protein sequence ID" value="GIL29139.1"/>
    <property type="molecule type" value="Genomic_DNA"/>
</dbReference>
<evidence type="ECO:0000313" key="2">
    <source>
        <dbReference type="Proteomes" id="UP000614996"/>
    </source>
</evidence>
<dbReference type="Proteomes" id="UP000614996">
    <property type="component" value="Unassembled WGS sequence"/>
</dbReference>
<accession>A0A8J4EPV9</accession>
<name>A0A8J4EPV9_9ACTN</name>
<dbReference type="RefSeq" id="WP_207126814.1">
    <property type="nucleotide sequence ID" value="NZ_BOPO01000084.1"/>
</dbReference>
<comment type="caution">
    <text evidence="1">The sequence shown here is derived from an EMBL/GenBank/DDBJ whole genome shotgun (WGS) entry which is preliminary data.</text>
</comment>
<dbReference type="AlphaFoldDB" id="A0A8J4EPV9"/>
<gene>
    <name evidence="1" type="ORF">NUM_43930</name>
</gene>
<proteinExistence type="predicted"/>
<organism evidence="1 2">
    <name type="scientific">Actinocatenispora comari</name>
    <dbReference type="NCBI Taxonomy" id="2807577"/>
    <lineage>
        <taxon>Bacteria</taxon>
        <taxon>Bacillati</taxon>
        <taxon>Actinomycetota</taxon>
        <taxon>Actinomycetes</taxon>
        <taxon>Micromonosporales</taxon>
        <taxon>Micromonosporaceae</taxon>
        <taxon>Actinocatenispora</taxon>
    </lineage>
</organism>
<protein>
    <submittedName>
        <fullName evidence="1">Uncharacterized protein</fullName>
    </submittedName>
</protein>
<reference evidence="2" key="1">
    <citation type="journal article" date="2021" name="Int. J. Syst. Evol. Microbiol.">
        <title>Actinocatenispora comari sp. nov., an endophytic actinomycete isolated from aerial parts of Comarum salesowianum.</title>
        <authorList>
            <person name="Oyunbileg N."/>
            <person name="Iizaka Y."/>
            <person name="Hamada M."/>
            <person name="Davaapurev B.O."/>
            <person name="Fukumoto A."/>
            <person name="Tsetseg B."/>
            <person name="Kato F."/>
            <person name="Tamura T."/>
            <person name="Batkhuu J."/>
            <person name="Anzai Y."/>
        </authorList>
    </citation>
    <scope>NUCLEOTIDE SEQUENCE [LARGE SCALE GENOMIC DNA]</scope>
    <source>
        <strain evidence="2">NUM-2625</strain>
    </source>
</reference>
<evidence type="ECO:0000313" key="1">
    <source>
        <dbReference type="EMBL" id="GIL29139.1"/>
    </source>
</evidence>
<keyword evidence="2" id="KW-1185">Reference proteome</keyword>
<sequence length="117" mass="13072">MLHRVMGQPGHVHVHRLLGPAGPVHRISINGTHRTHAFRILDLPLVAAEATVHPLPVTVTELDMWGPQFDGPAEPLWRGMIRRGLLHGRIVAQEWRSILEPSTPTPPGFCFPRNRPS</sequence>